<dbReference type="PANTHER" id="PTHR36195">
    <property type="entry name" value="DOMAIN PROTEIN, PUTATIVE (AFU_ORTHOLOGUE AFUA_5G01990)-RELATED-RELATED"/>
    <property type="match status" value="1"/>
</dbReference>
<reference evidence="2" key="2">
    <citation type="journal article" date="2023" name="IMA Fungus">
        <title>Comparative genomic study of the Penicillium genus elucidates a diverse pangenome and 15 lateral gene transfer events.</title>
        <authorList>
            <person name="Petersen C."/>
            <person name="Sorensen T."/>
            <person name="Nielsen M.R."/>
            <person name="Sondergaard T.E."/>
            <person name="Sorensen J.L."/>
            <person name="Fitzpatrick D.A."/>
            <person name="Frisvad J.C."/>
            <person name="Nielsen K.L."/>
        </authorList>
    </citation>
    <scope>NUCLEOTIDE SEQUENCE</scope>
    <source>
        <strain evidence="2">IBT 21917</strain>
    </source>
</reference>
<organism evidence="2 3">
    <name type="scientific">Penicillium capsulatum</name>
    <dbReference type="NCBI Taxonomy" id="69766"/>
    <lineage>
        <taxon>Eukaryota</taxon>
        <taxon>Fungi</taxon>
        <taxon>Dikarya</taxon>
        <taxon>Ascomycota</taxon>
        <taxon>Pezizomycotina</taxon>
        <taxon>Eurotiomycetes</taxon>
        <taxon>Eurotiomycetidae</taxon>
        <taxon>Eurotiales</taxon>
        <taxon>Aspergillaceae</taxon>
        <taxon>Penicillium</taxon>
    </lineage>
</organism>
<keyword evidence="3" id="KW-1185">Reference proteome</keyword>
<dbReference type="Pfam" id="PF04681">
    <property type="entry name" value="Bys1"/>
    <property type="match status" value="1"/>
</dbReference>
<protein>
    <submittedName>
        <fullName evidence="2">Uncharacterized protein</fullName>
    </submittedName>
</protein>
<dbReference type="InterPro" id="IPR006771">
    <property type="entry name" value="CetA-like"/>
</dbReference>
<comment type="caution">
    <text evidence="2">The sequence shown here is derived from an EMBL/GenBank/DDBJ whole genome shotgun (WGS) entry which is preliminary data.</text>
</comment>
<dbReference type="EMBL" id="JAPQKO010000003">
    <property type="protein sequence ID" value="KAJ5173306.1"/>
    <property type="molecule type" value="Genomic_DNA"/>
</dbReference>
<name>A0A9W9LS42_9EURO</name>
<feature type="chain" id="PRO_5040870268" evidence="1">
    <location>
        <begin position="20"/>
        <end position="247"/>
    </location>
</feature>
<feature type="signal peptide" evidence="1">
    <location>
        <begin position="1"/>
        <end position="19"/>
    </location>
</feature>
<dbReference type="OrthoDB" id="5144514at2759"/>
<proteinExistence type="predicted"/>
<sequence>MQFFHMLGLVAALATSVAGLPQDYKAGASRYFAQLEAATSTYVAVDTPGSTPAVTPVSPGPSASGVAFSASIVVSNPATATPSAVPGHRGSGKVTMENRLNFPLRVESASNVPGDPLTVPHGQNFTEYWRTNPNGGGISIKLSKEGEGKSVLQYEYTAHKPNPEDLYWDFSNIDLDESSELVAAGFRVTNSDPANCREFTCPPNCYTCAESYLKPFQKRSRYCAIDVDFYVTLGGIQPGKCPTSFTL</sequence>
<gene>
    <name evidence="2" type="ORF">N7492_005899</name>
</gene>
<evidence type="ECO:0000256" key="1">
    <source>
        <dbReference type="SAM" id="SignalP"/>
    </source>
</evidence>
<evidence type="ECO:0000313" key="3">
    <source>
        <dbReference type="Proteomes" id="UP001146351"/>
    </source>
</evidence>
<reference evidence="2" key="1">
    <citation type="submission" date="2022-11" db="EMBL/GenBank/DDBJ databases">
        <authorList>
            <person name="Petersen C."/>
        </authorList>
    </citation>
    <scope>NUCLEOTIDE SEQUENCE</scope>
    <source>
        <strain evidence="2">IBT 21917</strain>
    </source>
</reference>
<dbReference type="AlphaFoldDB" id="A0A9W9LS42"/>
<evidence type="ECO:0000313" key="2">
    <source>
        <dbReference type="EMBL" id="KAJ5173306.1"/>
    </source>
</evidence>
<keyword evidence="1" id="KW-0732">Signal</keyword>
<dbReference type="Proteomes" id="UP001146351">
    <property type="component" value="Unassembled WGS sequence"/>
</dbReference>
<accession>A0A9W9LS42</accession>
<dbReference type="PANTHER" id="PTHR36195:SF6">
    <property type="entry name" value="SECRETED THAUMATIN-LIKE PROTEIN CALA"/>
    <property type="match status" value="1"/>
</dbReference>